<protein>
    <recommendedName>
        <fullName evidence="3">asparagine synthase (glutamine-hydrolyzing)</fullName>
        <ecNumber evidence="3">6.3.5.4</ecNumber>
    </recommendedName>
</protein>
<organism evidence="10 11">
    <name type="scientific">Geomonas anaerohicana</name>
    <dbReference type="NCBI Taxonomy" id="2798583"/>
    <lineage>
        <taxon>Bacteria</taxon>
        <taxon>Pseudomonadati</taxon>
        <taxon>Thermodesulfobacteriota</taxon>
        <taxon>Desulfuromonadia</taxon>
        <taxon>Geobacterales</taxon>
        <taxon>Geobacteraceae</taxon>
        <taxon>Geomonas</taxon>
    </lineage>
</organism>
<dbReference type="Gene3D" id="3.60.20.10">
    <property type="entry name" value="Glutamine Phosphoribosylpyrophosphate, subunit 1, domain 1"/>
    <property type="match status" value="1"/>
</dbReference>
<dbReference type="EMBL" id="JAEMHL010000008">
    <property type="protein sequence ID" value="MBJ6751614.1"/>
    <property type="molecule type" value="Genomic_DNA"/>
</dbReference>
<dbReference type="Pfam" id="PF00733">
    <property type="entry name" value="Asn_synthase"/>
    <property type="match status" value="1"/>
</dbReference>
<dbReference type="Gene3D" id="3.40.50.620">
    <property type="entry name" value="HUPs"/>
    <property type="match status" value="2"/>
</dbReference>
<dbReference type="SUPFAM" id="SSF56235">
    <property type="entry name" value="N-terminal nucleophile aminohydrolases (Ntn hydrolases)"/>
    <property type="match status" value="1"/>
</dbReference>
<comment type="pathway">
    <text evidence="1">Amino-acid biosynthesis; L-asparagine biosynthesis; L-asparagine from L-aspartate (L-Gln route): step 1/1.</text>
</comment>
<evidence type="ECO:0000256" key="5">
    <source>
        <dbReference type="ARBA" id="ARBA00022840"/>
    </source>
</evidence>
<dbReference type="InterPro" id="IPR029055">
    <property type="entry name" value="Ntn_hydrolases_N"/>
</dbReference>
<feature type="region of interest" description="Disordered" evidence="8">
    <location>
        <begin position="660"/>
        <end position="685"/>
    </location>
</feature>
<dbReference type="CDD" id="cd01991">
    <property type="entry name" value="Asn_synthase_B_C"/>
    <property type="match status" value="1"/>
</dbReference>
<evidence type="ECO:0000259" key="9">
    <source>
        <dbReference type="PROSITE" id="PS51278"/>
    </source>
</evidence>
<keyword evidence="4" id="KW-0547">Nucleotide-binding</keyword>
<evidence type="ECO:0000256" key="2">
    <source>
        <dbReference type="ARBA" id="ARBA00005752"/>
    </source>
</evidence>
<evidence type="ECO:0000256" key="4">
    <source>
        <dbReference type="ARBA" id="ARBA00022741"/>
    </source>
</evidence>
<keyword evidence="6" id="KW-0315">Glutamine amidotransferase</keyword>
<feature type="domain" description="Glutamine amidotransferase type-2" evidence="9">
    <location>
        <begin position="2"/>
        <end position="212"/>
    </location>
</feature>
<dbReference type="InterPro" id="IPR006426">
    <property type="entry name" value="Asn_synth_AEB"/>
</dbReference>
<dbReference type="InterPro" id="IPR001962">
    <property type="entry name" value="Asn_synthase"/>
</dbReference>
<dbReference type="Proteomes" id="UP000614714">
    <property type="component" value="Unassembled WGS sequence"/>
</dbReference>
<dbReference type="CDD" id="cd00712">
    <property type="entry name" value="AsnB"/>
    <property type="match status" value="1"/>
</dbReference>
<dbReference type="PROSITE" id="PS51278">
    <property type="entry name" value="GATASE_TYPE_2"/>
    <property type="match status" value="1"/>
</dbReference>
<evidence type="ECO:0000313" key="10">
    <source>
        <dbReference type="EMBL" id="MBJ6751614.1"/>
    </source>
</evidence>
<gene>
    <name evidence="10" type="primary">asnB</name>
    <name evidence="10" type="ORF">JFN91_15470</name>
</gene>
<comment type="similarity">
    <text evidence="2">Belongs to the asparagine synthetase family.</text>
</comment>
<dbReference type="SUPFAM" id="SSF52402">
    <property type="entry name" value="Adenine nucleotide alpha hydrolases-like"/>
    <property type="match status" value="1"/>
</dbReference>
<keyword evidence="10" id="KW-0436">Ligase</keyword>
<evidence type="ECO:0000256" key="6">
    <source>
        <dbReference type="ARBA" id="ARBA00022962"/>
    </source>
</evidence>
<reference evidence="10 11" key="1">
    <citation type="submission" date="2020-12" db="EMBL/GenBank/DDBJ databases">
        <title>Geomonas sp. Red421, isolated from paddy soil.</title>
        <authorList>
            <person name="Xu Z."/>
            <person name="Zhang Z."/>
            <person name="Masuda Y."/>
            <person name="Itoh H."/>
            <person name="Senoo K."/>
        </authorList>
    </citation>
    <scope>NUCLEOTIDE SEQUENCE [LARGE SCALE GENOMIC DNA]</scope>
    <source>
        <strain evidence="10 11">Red421</strain>
    </source>
</reference>
<proteinExistence type="inferred from homology"/>
<name>A0ABS0YH18_9BACT</name>
<keyword evidence="5" id="KW-0067">ATP-binding</keyword>
<dbReference type="InterPro" id="IPR033738">
    <property type="entry name" value="AsnB_N"/>
</dbReference>
<dbReference type="EC" id="6.3.5.4" evidence="3"/>
<dbReference type="Pfam" id="PF13537">
    <property type="entry name" value="GATase_7"/>
    <property type="match status" value="1"/>
</dbReference>
<dbReference type="InterPro" id="IPR014729">
    <property type="entry name" value="Rossmann-like_a/b/a_fold"/>
</dbReference>
<dbReference type="NCBIfam" id="TIGR01536">
    <property type="entry name" value="asn_synth_AEB"/>
    <property type="match status" value="1"/>
</dbReference>
<feature type="compositionally biased region" description="Basic and acidic residues" evidence="8">
    <location>
        <begin position="675"/>
        <end position="685"/>
    </location>
</feature>
<comment type="catalytic activity">
    <reaction evidence="7">
        <text>L-aspartate + L-glutamine + ATP + H2O = L-asparagine + L-glutamate + AMP + diphosphate + H(+)</text>
        <dbReference type="Rhea" id="RHEA:12228"/>
        <dbReference type="ChEBI" id="CHEBI:15377"/>
        <dbReference type="ChEBI" id="CHEBI:15378"/>
        <dbReference type="ChEBI" id="CHEBI:29985"/>
        <dbReference type="ChEBI" id="CHEBI:29991"/>
        <dbReference type="ChEBI" id="CHEBI:30616"/>
        <dbReference type="ChEBI" id="CHEBI:33019"/>
        <dbReference type="ChEBI" id="CHEBI:58048"/>
        <dbReference type="ChEBI" id="CHEBI:58359"/>
        <dbReference type="ChEBI" id="CHEBI:456215"/>
        <dbReference type="EC" id="6.3.5.4"/>
    </reaction>
</comment>
<keyword evidence="11" id="KW-1185">Reference proteome</keyword>
<dbReference type="PANTHER" id="PTHR43284:SF1">
    <property type="entry name" value="ASPARAGINE SYNTHETASE"/>
    <property type="match status" value="1"/>
</dbReference>
<evidence type="ECO:0000256" key="7">
    <source>
        <dbReference type="ARBA" id="ARBA00048741"/>
    </source>
</evidence>
<evidence type="ECO:0000256" key="3">
    <source>
        <dbReference type="ARBA" id="ARBA00012737"/>
    </source>
</evidence>
<comment type="caution">
    <text evidence="10">The sequence shown here is derived from an EMBL/GenBank/DDBJ whole genome shotgun (WGS) entry which is preliminary data.</text>
</comment>
<dbReference type="InterPro" id="IPR051786">
    <property type="entry name" value="ASN_synthetase/amidase"/>
</dbReference>
<evidence type="ECO:0000256" key="8">
    <source>
        <dbReference type="SAM" id="MobiDB-lite"/>
    </source>
</evidence>
<dbReference type="PANTHER" id="PTHR43284">
    <property type="entry name" value="ASPARAGINE SYNTHETASE (GLUTAMINE-HYDROLYZING)"/>
    <property type="match status" value="1"/>
</dbReference>
<dbReference type="GO" id="GO:0004066">
    <property type="term" value="F:asparagine synthase (glutamine-hydrolyzing) activity"/>
    <property type="evidence" value="ECO:0007669"/>
    <property type="project" value="UniProtKB-EC"/>
</dbReference>
<accession>A0ABS0YH18</accession>
<evidence type="ECO:0000256" key="1">
    <source>
        <dbReference type="ARBA" id="ARBA00005187"/>
    </source>
</evidence>
<dbReference type="InterPro" id="IPR017932">
    <property type="entry name" value="GATase_2_dom"/>
</dbReference>
<evidence type="ECO:0000313" key="11">
    <source>
        <dbReference type="Proteomes" id="UP000614714"/>
    </source>
</evidence>
<sequence length="685" mass="77221">MCGIAGIINMADQPPPTLEQMVTMISPLRYRGPDQSGVYLDHRVALGHLRLSIIGIDGGIQPICNETGELWIVYNGEAYNYLELKRELLARGHRFSTQTDTEVLLHLYEEYGPACLDRINGQFAFAIWDSTKGELFLARDRVGVRPLYYTWSGGQLLFASEIKAILAVTGRRELDPEAIGQLFVFWSTLPGRTFFAGIEALPPGHYLQVKGQPSRPKAYWRIPALPPEEHFRLGLSEATERFAELLEDAVRLRLRADVPVGAYLSGGLDSSIIATLIARHCKSRLKTFSLGFADAAFDESLAQEEMVRHLGTDHRRVLVEDQQIRRLLPETVWHCEQATLRSSPVPMFLLSQLVHSEGYKVVLSGEGADEMLGGYHIFKEAKVRDYWGRRPGSARRPRLLERLYPYIFNNPSRGRSFLQEFFSAKPEQLQDPFFSHAVRWGGGIRNLTFLSAEYRSCLSGYDPREELGRWLPEGFAGRDLFCRAQVLEIELFLAGFLLSSQGDRVAMAHSVEMRHPFLDYRVIDFAFRLPAKWKMRGLQEKYLLRRSCRNLLPPRIADRPKHPYRAPVSALFTATASADYVDELLSGPSLKASGYFDAAKVARLYQRVLEAPSGTVGEFANMALMGVLSTEILHRQFLASASYKGVRRVSPDLVRYGAERRTEGRDWTSATSPTDGRDHGTADGA</sequence>
<dbReference type="PIRSF" id="PIRSF001589">
    <property type="entry name" value="Asn_synthetase_glu-h"/>
    <property type="match status" value="1"/>
</dbReference>